<dbReference type="CDD" id="cd01949">
    <property type="entry name" value="GGDEF"/>
    <property type="match status" value="1"/>
</dbReference>
<dbReference type="AlphaFoldDB" id="A0A1B1S5U3"/>
<dbReference type="EMBL" id="CP016541">
    <property type="protein sequence ID" value="ANU28560.1"/>
    <property type="molecule type" value="Genomic_DNA"/>
</dbReference>
<keyword evidence="3 6" id="KW-0812">Transmembrane</keyword>
<dbReference type="KEGG" id="pll:I858_016390"/>
<keyword evidence="2" id="KW-1003">Cell membrane</keyword>
<gene>
    <name evidence="8" type="ORF">I858_016390</name>
</gene>
<feature type="domain" description="GGDEF" evidence="7">
    <location>
        <begin position="404"/>
        <end position="540"/>
    </location>
</feature>
<dbReference type="PANTHER" id="PTHR46663:SF2">
    <property type="entry name" value="GGDEF DOMAIN-CONTAINING PROTEIN"/>
    <property type="match status" value="1"/>
</dbReference>
<dbReference type="CDD" id="cd12914">
    <property type="entry name" value="PDC1_DGC_like"/>
    <property type="match status" value="1"/>
</dbReference>
<dbReference type="InterPro" id="IPR029787">
    <property type="entry name" value="Nucleotide_cyclase"/>
</dbReference>
<proteinExistence type="predicted"/>
<dbReference type="Gene3D" id="3.30.450.20">
    <property type="entry name" value="PAS domain"/>
    <property type="match status" value="1"/>
</dbReference>
<dbReference type="InterPro" id="IPR043128">
    <property type="entry name" value="Rev_trsase/Diguanyl_cyclase"/>
</dbReference>
<evidence type="ECO:0000313" key="8">
    <source>
        <dbReference type="EMBL" id="ANU28560.1"/>
    </source>
</evidence>
<dbReference type="PANTHER" id="PTHR46663">
    <property type="entry name" value="DIGUANYLATE CYCLASE DGCT-RELATED"/>
    <property type="match status" value="1"/>
</dbReference>
<keyword evidence="4 6" id="KW-1133">Transmembrane helix</keyword>
<evidence type="ECO:0000313" key="9">
    <source>
        <dbReference type="Proteomes" id="UP000053354"/>
    </source>
</evidence>
<dbReference type="Pfam" id="PF00990">
    <property type="entry name" value="GGDEF"/>
    <property type="match status" value="1"/>
</dbReference>
<accession>A0A1B1S5U3</accession>
<dbReference type="PROSITE" id="PS50887">
    <property type="entry name" value="GGDEF"/>
    <property type="match status" value="1"/>
</dbReference>
<protein>
    <submittedName>
        <fullName evidence="8">Diguanylate cyclase</fullName>
    </submittedName>
</protein>
<dbReference type="GO" id="GO:0005886">
    <property type="term" value="C:plasma membrane"/>
    <property type="evidence" value="ECO:0007669"/>
    <property type="project" value="UniProtKB-SubCell"/>
</dbReference>
<evidence type="ECO:0000256" key="3">
    <source>
        <dbReference type="ARBA" id="ARBA00022692"/>
    </source>
</evidence>
<dbReference type="Proteomes" id="UP000053354">
    <property type="component" value="Plasmid pPS15-1"/>
</dbReference>
<dbReference type="Gene3D" id="3.30.70.270">
    <property type="match status" value="1"/>
</dbReference>
<organism evidence="8 9">
    <name type="scientific">Planococcus versutus</name>
    <dbReference type="NCBI Taxonomy" id="1302659"/>
    <lineage>
        <taxon>Bacteria</taxon>
        <taxon>Bacillati</taxon>
        <taxon>Bacillota</taxon>
        <taxon>Bacilli</taxon>
        <taxon>Bacillales</taxon>
        <taxon>Caryophanaceae</taxon>
        <taxon>Planococcus</taxon>
    </lineage>
</organism>
<dbReference type="Pfam" id="PF02743">
    <property type="entry name" value="dCache_1"/>
    <property type="match status" value="1"/>
</dbReference>
<feature type="transmembrane region" description="Helical" evidence="6">
    <location>
        <begin position="293"/>
        <end position="316"/>
    </location>
</feature>
<dbReference type="InterPro" id="IPR000160">
    <property type="entry name" value="GGDEF_dom"/>
</dbReference>
<feature type="transmembrane region" description="Helical" evidence="6">
    <location>
        <begin position="12"/>
        <end position="30"/>
    </location>
</feature>
<evidence type="ECO:0000256" key="6">
    <source>
        <dbReference type="SAM" id="Phobius"/>
    </source>
</evidence>
<dbReference type="SUPFAM" id="SSF55073">
    <property type="entry name" value="Nucleotide cyclase"/>
    <property type="match status" value="1"/>
</dbReference>
<keyword evidence="5 6" id="KW-0472">Membrane</keyword>
<reference evidence="8" key="1">
    <citation type="submission" date="2016-10" db="EMBL/GenBank/DDBJ databases">
        <authorList>
            <person name="See-Too W.S."/>
        </authorList>
    </citation>
    <scope>NUCLEOTIDE SEQUENCE</scope>
    <source>
        <strain evidence="8">L10.15</strain>
        <plasmid evidence="8">pPS15-1</plasmid>
    </source>
</reference>
<dbReference type="RefSeq" id="WP_049694959.1">
    <property type="nucleotide sequence ID" value="NZ_CP016541.2"/>
</dbReference>
<evidence type="ECO:0000256" key="1">
    <source>
        <dbReference type="ARBA" id="ARBA00004651"/>
    </source>
</evidence>
<dbReference type="InterPro" id="IPR029151">
    <property type="entry name" value="Sensor-like_sf"/>
</dbReference>
<evidence type="ECO:0000256" key="4">
    <source>
        <dbReference type="ARBA" id="ARBA00022989"/>
    </source>
</evidence>
<name>A0A1B1S5U3_9BACL</name>
<dbReference type="InterPro" id="IPR033479">
    <property type="entry name" value="dCache_1"/>
</dbReference>
<dbReference type="NCBIfam" id="TIGR00254">
    <property type="entry name" value="GGDEF"/>
    <property type="match status" value="1"/>
</dbReference>
<sequence>MRFSLSLRTQLAIIFGGTTFLLICIFGVFYGDRSIKQVEVGIGNSLSEAAYLMENNLNQYMWSRYGETIMLSSLSDIRQLEDEEKIGSMLNQTQSTFPAFSWIGLTDQDGTVIASTDSILKGVDISERPVYSEALEKNFIGDVHEAVLLADLLPNPTGEDMKFVDISTPIFDDANQFIGVLATHLSWEWVKEIETSMIDSLKYRDGIEFLIVSKIDDVVILGPDNLLGKPLDLESIELARTNKNGSITETWPNGKEYVTGYMLENGYMEYPGLGWTILVRQPVEVAHAPIKELVLFFLVSGLIFVVLFAVLGWFLAGRIASPLKDIASTADRLRVGELVQIPYYKGTSELETLSLSLRKLVSDLTSTESALVEMKEVATRDELTGLANRYALDAYLDEFIQKNKMAIVLYIDLDGFKLINDTLGHNAGDALLVQVAKRLKKSVRENEMVARIGGDEFVVVLPAGKESLAKRGELVGERMISSINKPYALNGEKVSVSCSIGAACWEASSLTTIGETIKTADEALYTAKREGKNRIHIYGY</sequence>
<dbReference type="SMART" id="SM00267">
    <property type="entry name" value="GGDEF"/>
    <property type="match status" value="1"/>
</dbReference>
<dbReference type="Gene3D" id="6.10.340.10">
    <property type="match status" value="1"/>
</dbReference>
<keyword evidence="9" id="KW-1185">Reference proteome</keyword>
<evidence type="ECO:0000259" key="7">
    <source>
        <dbReference type="PROSITE" id="PS50887"/>
    </source>
</evidence>
<comment type="subcellular location">
    <subcellularLocation>
        <location evidence="1">Cell membrane</location>
        <topology evidence="1">Multi-pass membrane protein</topology>
    </subcellularLocation>
</comment>
<dbReference type="FunFam" id="3.30.70.270:FF:000001">
    <property type="entry name" value="Diguanylate cyclase domain protein"/>
    <property type="match status" value="1"/>
</dbReference>
<dbReference type="InterPro" id="IPR052163">
    <property type="entry name" value="DGC-Regulatory_Protein"/>
</dbReference>
<evidence type="ECO:0000256" key="2">
    <source>
        <dbReference type="ARBA" id="ARBA00022475"/>
    </source>
</evidence>
<dbReference type="SUPFAM" id="SSF103190">
    <property type="entry name" value="Sensory domain-like"/>
    <property type="match status" value="1"/>
</dbReference>
<keyword evidence="8" id="KW-0614">Plasmid</keyword>
<dbReference type="OrthoDB" id="9759607at2"/>
<geneLocation type="plasmid" evidence="8 9">
    <name>pPS15-1</name>
</geneLocation>
<evidence type="ECO:0000256" key="5">
    <source>
        <dbReference type="ARBA" id="ARBA00023136"/>
    </source>
</evidence>